<dbReference type="OrthoDB" id="208599at2"/>
<dbReference type="RefSeq" id="WP_142892370.1">
    <property type="nucleotide sequence ID" value="NZ_ML660161.1"/>
</dbReference>
<sequence length="378" mass="44260">MLELFLVLFLLGALLAGIGAFWYVKRKKIDVWFRSYLKKALKKSNNTDKTIDIMFQFVDHFELNGHADRLDAWQNRYPSIAGKHTDSDGHHPKHTFFYAMDLMHEHELEALAPLVKDGYGEFELHWHHSHDTEESLVRKISDAMDIFHKYEMMKPYREGEKACFGFIHGDWSLANARGENFCGVDNEVALLKSLGCYGDFTFPALFNEAQPPRVNDIYYCTNLDKPKCHFEGRESSVGALERKDEFMVFQGPLTINWSDWRHKWHPTIEDGDINQFPTHNDPKRIKAWIRQGIHVQGRPEWVFVKVFCHGAQDHKSVVSQQTDEMFSYLEKHYNDGKKYRLHYVTSREAYNIVKAAEEGKSGNPNEYRDYQIPHPLNR</sequence>
<organism evidence="1 2">
    <name type="scientific">Aliikangiella coralliicola</name>
    <dbReference type="NCBI Taxonomy" id="2592383"/>
    <lineage>
        <taxon>Bacteria</taxon>
        <taxon>Pseudomonadati</taxon>
        <taxon>Pseudomonadota</taxon>
        <taxon>Gammaproteobacteria</taxon>
        <taxon>Oceanospirillales</taxon>
        <taxon>Pleioneaceae</taxon>
        <taxon>Aliikangiella</taxon>
    </lineage>
</organism>
<dbReference type="Proteomes" id="UP000315439">
    <property type="component" value="Unassembled WGS sequence"/>
</dbReference>
<protein>
    <submittedName>
        <fullName evidence="1">Uncharacterized protein</fullName>
    </submittedName>
</protein>
<evidence type="ECO:0000313" key="1">
    <source>
        <dbReference type="EMBL" id="TQV88885.1"/>
    </source>
</evidence>
<name>A0A545UHE7_9GAMM</name>
<gene>
    <name evidence="1" type="ORF">FLL46_04950</name>
</gene>
<keyword evidence="2" id="KW-1185">Reference proteome</keyword>
<comment type="caution">
    <text evidence="1">The sequence shown here is derived from an EMBL/GenBank/DDBJ whole genome shotgun (WGS) entry which is preliminary data.</text>
</comment>
<dbReference type="AlphaFoldDB" id="A0A545UHE7"/>
<proteinExistence type="predicted"/>
<reference evidence="1 2" key="1">
    <citation type="submission" date="2019-07" db="EMBL/GenBank/DDBJ databases">
        <title>Draft genome for Aliikangiella sp. M105.</title>
        <authorList>
            <person name="Wang G."/>
        </authorList>
    </citation>
    <scope>NUCLEOTIDE SEQUENCE [LARGE SCALE GENOMIC DNA]</scope>
    <source>
        <strain evidence="1 2">M105</strain>
    </source>
</reference>
<evidence type="ECO:0000313" key="2">
    <source>
        <dbReference type="Proteomes" id="UP000315439"/>
    </source>
</evidence>
<accession>A0A545UHE7</accession>
<dbReference type="EMBL" id="VIKS01000003">
    <property type="protein sequence ID" value="TQV88885.1"/>
    <property type="molecule type" value="Genomic_DNA"/>
</dbReference>